<dbReference type="Pfam" id="PF09537">
    <property type="entry name" value="DUF2383"/>
    <property type="match status" value="1"/>
</dbReference>
<comment type="caution">
    <text evidence="2">The sequence shown here is derived from an EMBL/GenBank/DDBJ whole genome shotgun (WGS) entry which is preliminary data.</text>
</comment>
<dbReference type="EMBL" id="JAHWYN010000020">
    <property type="protein sequence ID" value="MBW4362269.1"/>
    <property type="molecule type" value="Genomic_DNA"/>
</dbReference>
<keyword evidence="3" id="KW-1185">Reference proteome</keyword>
<reference evidence="2 3" key="1">
    <citation type="submission" date="2021-07" db="EMBL/GenBank/DDBJ databases">
        <title>Flavobacterium sp. nov. isolated from sediment on the Taihu Lake.</title>
        <authorList>
            <person name="Qu J.-H."/>
        </authorList>
    </citation>
    <scope>NUCLEOTIDE SEQUENCE [LARGE SCALE GENOMIC DNA]</scope>
    <source>
        <strain evidence="2 3">NAS39</strain>
    </source>
</reference>
<accession>A0ABS6Y2D8</accession>
<dbReference type="InterPro" id="IPR019052">
    <property type="entry name" value="DUF2383"/>
</dbReference>
<gene>
    <name evidence="2" type="ORF">KZH69_17400</name>
</gene>
<dbReference type="RefSeq" id="WP_219318758.1">
    <property type="nucleotide sequence ID" value="NZ_JAHWYN010000020.1"/>
</dbReference>
<evidence type="ECO:0000259" key="1">
    <source>
        <dbReference type="Pfam" id="PF09537"/>
    </source>
</evidence>
<evidence type="ECO:0000313" key="3">
    <source>
        <dbReference type="Proteomes" id="UP000812031"/>
    </source>
</evidence>
<dbReference type="InterPro" id="IPR011971">
    <property type="entry name" value="CHP02284"/>
</dbReference>
<feature type="domain" description="DUF2383" evidence="1">
    <location>
        <begin position="7"/>
        <end position="114"/>
    </location>
</feature>
<dbReference type="Proteomes" id="UP000812031">
    <property type="component" value="Unassembled WGS sequence"/>
</dbReference>
<evidence type="ECO:0000313" key="2">
    <source>
        <dbReference type="EMBL" id="MBW4362269.1"/>
    </source>
</evidence>
<protein>
    <submittedName>
        <fullName evidence="2">PA2169 family four-helix-bundle protein</fullName>
    </submittedName>
</protein>
<sequence>MNTKKSIDVLNIFIGINCNRFERYTTASKQTNEADLKTLFAVFQEKSKRCKAELISEVHKLGGKPTKDSAAILLFFRIWMQLLSNIKIKDREDILNRCEYDTDVILKKYNYLLNNNIEHLTPNHQNMLKAQHQSIKKDHDTLKGLGDLLVTCRKFNLDT</sequence>
<proteinExistence type="predicted"/>
<organism evidence="2 3">
    <name type="scientific">Flavobacterium taihuense</name>
    <dbReference type="NCBI Taxonomy" id="2857508"/>
    <lineage>
        <taxon>Bacteria</taxon>
        <taxon>Pseudomonadati</taxon>
        <taxon>Bacteroidota</taxon>
        <taxon>Flavobacteriia</taxon>
        <taxon>Flavobacteriales</taxon>
        <taxon>Flavobacteriaceae</taxon>
        <taxon>Flavobacterium</taxon>
    </lineage>
</organism>
<name>A0ABS6Y2D8_9FLAO</name>
<dbReference type="NCBIfam" id="TIGR02284">
    <property type="entry name" value="PA2169 family four-helix-bundle protein"/>
    <property type="match status" value="1"/>
</dbReference>